<evidence type="ECO:0000256" key="1">
    <source>
        <dbReference type="SAM" id="SignalP"/>
    </source>
</evidence>
<dbReference type="PROSITE" id="PS51352">
    <property type="entry name" value="THIOREDOXIN_2"/>
    <property type="match status" value="1"/>
</dbReference>
<feature type="domain" description="Thioredoxin" evidence="2">
    <location>
        <begin position="9"/>
        <end position="153"/>
    </location>
</feature>
<dbReference type="RefSeq" id="WP_343333563.1">
    <property type="nucleotide sequence ID" value="NZ_JAPOHD010000027.1"/>
</dbReference>
<dbReference type="SUPFAM" id="SSF52833">
    <property type="entry name" value="Thioredoxin-like"/>
    <property type="match status" value="1"/>
</dbReference>
<evidence type="ECO:0000259" key="2">
    <source>
        <dbReference type="PROSITE" id="PS51352"/>
    </source>
</evidence>
<comment type="caution">
    <text evidence="3">The sequence shown here is derived from an EMBL/GenBank/DDBJ whole genome shotgun (WGS) entry which is preliminary data.</text>
</comment>
<dbReference type="InterPro" id="IPR013766">
    <property type="entry name" value="Thioredoxin_domain"/>
</dbReference>
<keyword evidence="4" id="KW-1185">Reference proteome</keyword>
<protein>
    <submittedName>
        <fullName evidence="3">Thioredoxin family protein</fullName>
    </submittedName>
</protein>
<feature type="signal peptide" evidence="1">
    <location>
        <begin position="1"/>
        <end position="23"/>
    </location>
</feature>
<dbReference type="AlphaFoldDB" id="A0A9X3J770"/>
<dbReference type="Gene3D" id="3.40.30.10">
    <property type="entry name" value="Glutaredoxin"/>
    <property type="match status" value="1"/>
</dbReference>
<dbReference type="Proteomes" id="UP001145087">
    <property type="component" value="Unassembled WGS sequence"/>
</dbReference>
<keyword evidence="1" id="KW-0732">Signal</keyword>
<feature type="chain" id="PRO_5040724208" evidence="1">
    <location>
        <begin position="24"/>
        <end position="163"/>
    </location>
</feature>
<evidence type="ECO:0000313" key="4">
    <source>
        <dbReference type="Proteomes" id="UP001145087"/>
    </source>
</evidence>
<dbReference type="EMBL" id="JAPOHD010000027">
    <property type="protein sequence ID" value="MCY1721231.1"/>
    <property type="molecule type" value="Genomic_DNA"/>
</dbReference>
<proteinExistence type="predicted"/>
<gene>
    <name evidence="3" type="ORF">OU798_12810</name>
</gene>
<organism evidence="3 4">
    <name type="scientific">Draconibacterium aestuarii</name>
    <dbReference type="NCBI Taxonomy" id="2998507"/>
    <lineage>
        <taxon>Bacteria</taxon>
        <taxon>Pseudomonadati</taxon>
        <taxon>Bacteroidota</taxon>
        <taxon>Bacteroidia</taxon>
        <taxon>Marinilabiliales</taxon>
        <taxon>Prolixibacteraceae</taxon>
        <taxon>Draconibacterium</taxon>
    </lineage>
</organism>
<dbReference type="Pfam" id="PF13899">
    <property type="entry name" value="Thioredoxin_7"/>
    <property type="match status" value="1"/>
</dbReference>
<dbReference type="InterPro" id="IPR036249">
    <property type="entry name" value="Thioredoxin-like_sf"/>
</dbReference>
<sequence>MKSIYFITFVILFTAPLFTFSQASQVYNPGADATADIKKAVELAQKEGKHVFLQIGGNWCPWCIKFHNFVTADSEITTYLKQNFEVVKVNYDQKNRQEELLEKLGFPQRFGFPVFVVLDNNGNRVHTQNSAFLEKDKSYDRETVLRFLKNWSPAAIDAESYKK</sequence>
<name>A0A9X3J770_9BACT</name>
<evidence type="ECO:0000313" key="3">
    <source>
        <dbReference type="EMBL" id="MCY1721231.1"/>
    </source>
</evidence>
<accession>A0A9X3J770</accession>
<reference evidence="3" key="1">
    <citation type="submission" date="2022-11" db="EMBL/GenBank/DDBJ databases">
        <title>Marilongibacter aestuarii gen. nov., sp. nov., isolated from tidal flat sediment.</title>
        <authorList>
            <person name="Jiayan W."/>
        </authorList>
    </citation>
    <scope>NUCLEOTIDE SEQUENCE</scope>
    <source>
        <strain evidence="3">Z1-6</strain>
    </source>
</reference>